<accession>A0ABT9USC5</accession>
<dbReference type="RefSeq" id="WP_307484342.1">
    <property type="nucleotide sequence ID" value="NZ_JAUSUF010000002.1"/>
</dbReference>
<dbReference type="Pfam" id="PF02899">
    <property type="entry name" value="Phage_int_SAM_1"/>
    <property type="match status" value="1"/>
</dbReference>
<evidence type="ECO:0000313" key="10">
    <source>
        <dbReference type="Proteomes" id="UP001228504"/>
    </source>
</evidence>
<feature type="domain" description="Core-binding (CB)" evidence="8">
    <location>
        <begin position="8"/>
        <end position="119"/>
    </location>
</feature>
<dbReference type="InterPro" id="IPR002104">
    <property type="entry name" value="Integrase_catalytic"/>
</dbReference>
<dbReference type="Proteomes" id="UP001228504">
    <property type="component" value="Unassembled WGS sequence"/>
</dbReference>
<reference evidence="9 10" key="1">
    <citation type="submission" date="2023-07" db="EMBL/GenBank/DDBJ databases">
        <title>Genomic Encyclopedia of Type Strains, Phase IV (KMG-IV): sequencing the most valuable type-strain genomes for metagenomic binning, comparative biology and taxonomic classification.</title>
        <authorList>
            <person name="Goeker M."/>
        </authorList>
    </citation>
    <scope>NUCLEOTIDE SEQUENCE [LARGE SCALE GENOMIC DNA]</scope>
    <source>
        <strain evidence="9 10">DSM 20694</strain>
    </source>
</reference>
<dbReference type="InterPro" id="IPR050090">
    <property type="entry name" value="Tyrosine_recombinase_XerCD"/>
</dbReference>
<evidence type="ECO:0000256" key="6">
    <source>
        <dbReference type="PROSITE-ProRule" id="PRU01248"/>
    </source>
</evidence>
<evidence type="ECO:0000313" key="9">
    <source>
        <dbReference type="EMBL" id="MDQ0149210.1"/>
    </source>
</evidence>
<dbReference type="Pfam" id="PF00589">
    <property type="entry name" value="Phage_integrase"/>
    <property type="match status" value="1"/>
</dbReference>
<dbReference type="EMBL" id="JAUSUF010000002">
    <property type="protein sequence ID" value="MDQ0149210.1"/>
    <property type="molecule type" value="Genomic_DNA"/>
</dbReference>
<gene>
    <name evidence="9" type="ORF">J2S18_001140</name>
</gene>
<keyword evidence="4 6" id="KW-0238">DNA-binding</keyword>
<dbReference type="CDD" id="cd00397">
    <property type="entry name" value="DNA_BRE_C"/>
    <property type="match status" value="1"/>
</dbReference>
<dbReference type="Gene3D" id="1.10.443.10">
    <property type="entry name" value="Intergrase catalytic core"/>
    <property type="match status" value="1"/>
</dbReference>
<dbReference type="InterPro" id="IPR011010">
    <property type="entry name" value="DNA_brk_join_enz"/>
</dbReference>
<dbReference type="InterPro" id="IPR044068">
    <property type="entry name" value="CB"/>
</dbReference>
<proteinExistence type="inferred from homology"/>
<dbReference type="InterPro" id="IPR004107">
    <property type="entry name" value="Integrase_SAM-like_N"/>
</dbReference>
<comment type="function">
    <text evidence="1">Site-specific tyrosine recombinase, which acts by catalyzing the cutting and rejoining of the recombining DNA molecules.</text>
</comment>
<dbReference type="Gene3D" id="1.10.150.130">
    <property type="match status" value="1"/>
</dbReference>
<dbReference type="PANTHER" id="PTHR30349:SF64">
    <property type="entry name" value="PROPHAGE INTEGRASE INTD-RELATED"/>
    <property type="match status" value="1"/>
</dbReference>
<keyword evidence="3" id="KW-0229">DNA integration</keyword>
<dbReference type="InterPro" id="IPR010998">
    <property type="entry name" value="Integrase_recombinase_N"/>
</dbReference>
<evidence type="ECO:0000256" key="4">
    <source>
        <dbReference type="ARBA" id="ARBA00023125"/>
    </source>
</evidence>
<feature type="domain" description="Tyr recombinase" evidence="7">
    <location>
        <begin position="140"/>
        <end position="321"/>
    </location>
</feature>
<evidence type="ECO:0000256" key="1">
    <source>
        <dbReference type="ARBA" id="ARBA00003283"/>
    </source>
</evidence>
<dbReference type="InterPro" id="IPR013762">
    <property type="entry name" value="Integrase-like_cat_sf"/>
</dbReference>
<dbReference type="PANTHER" id="PTHR30349">
    <property type="entry name" value="PHAGE INTEGRASE-RELATED"/>
    <property type="match status" value="1"/>
</dbReference>
<comment type="similarity">
    <text evidence="2">Belongs to the 'phage' integrase family.</text>
</comment>
<name>A0ABT9USC5_9FIRM</name>
<evidence type="ECO:0000256" key="3">
    <source>
        <dbReference type="ARBA" id="ARBA00022908"/>
    </source>
</evidence>
<dbReference type="PROSITE" id="PS51898">
    <property type="entry name" value="TYR_RECOMBINASE"/>
    <property type="match status" value="1"/>
</dbReference>
<dbReference type="SUPFAM" id="SSF56349">
    <property type="entry name" value="DNA breaking-rejoining enzymes"/>
    <property type="match status" value="1"/>
</dbReference>
<comment type="caution">
    <text evidence="9">The sequence shown here is derived from an EMBL/GenBank/DDBJ whole genome shotgun (WGS) entry which is preliminary data.</text>
</comment>
<evidence type="ECO:0000259" key="7">
    <source>
        <dbReference type="PROSITE" id="PS51898"/>
    </source>
</evidence>
<dbReference type="PROSITE" id="PS51900">
    <property type="entry name" value="CB"/>
    <property type="match status" value="1"/>
</dbReference>
<keyword evidence="10" id="KW-1185">Reference proteome</keyword>
<protein>
    <submittedName>
        <fullName evidence="9">Integrase/recombinase XerD</fullName>
    </submittedName>
</protein>
<evidence type="ECO:0000256" key="2">
    <source>
        <dbReference type="ARBA" id="ARBA00008857"/>
    </source>
</evidence>
<organism evidence="9 10">
    <name type="scientific">Eubacterium multiforme</name>
    <dbReference type="NCBI Taxonomy" id="83339"/>
    <lineage>
        <taxon>Bacteria</taxon>
        <taxon>Bacillati</taxon>
        <taxon>Bacillota</taxon>
        <taxon>Clostridia</taxon>
        <taxon>Eubacteriales</taxon>
        <taxon>Eubacteriaceae</taxon>
        <taxon>Eubacterium</taxon>
    </lineage>
</organism>
<keyword evidence="5" id="KW-0233">DNA recombination</keyword>
<sequence>MSILKSKRNLNFYIEEFMEYCNLKDLSKKTMKSYESTLLLFSKYTEEEFQIDKIQEIKIKHTKEYIKFTKERGKYSYVSNDKTVLINNPSIRKDFGKTISPATINNYIRNLKVFFTWAVDNKIIKCSPMDKVEFVKCKRKPKDQLSDSDFKALIKALDITKYSEYRDYVIIQLIMDTGMRIGETLALTIEDIDLVRRAILIPADISKGKKDRYVFFSNTMASLLRRWLQFKDRYINNDVLLFPTTRGTQLGIPHFERNFRIYKERANLNKNTTAHGLRNNFAKRCLMSGMDIYILSRLLRHSSVTVLTVTDIERTIKGLIL</sequence>
<evidence type="ECO:0000259" key="8">
    <source>
        <dbReference type="PROSITE" id="PS51900"/>
    </source>
</evidence>
<evidence type="ECO:0000256" key="5">
    <source>
        <dbReference type="ARBA" id="ARBA00023172"/>
    </source>
</evidence>